<dbReference type="EMBL" id="WHVB01000004">
    <property type="protein sequence ID" value="KAF8483377.1"/>
    <property type="molecule type" value="Genomic_DNA"/>
</dbReference>
<evidence type="ECO:0008006" key="3">
    <source>
        <dbReference type="Google" id="ProtNLM"/>
    </source>
</evidence>
<reference evidence="1" key="2">
    <citation type="journal article" date="2020" name="Nat. Commun.">
        <title>Large-scale genome sequencing of mycorrhizal fungi provides insights into the early evolution of symbiotic traits.</title>
        <authorList>
            <person name="Miyauchi S."/>
            <person name="Kiss E."/>
            <person name="Kuo A."/>
            <person name="Drula E."/>
            <person name="Kohler A."/>
            <person name="Sanchez-Garcia M."/>
            <person name="Morin E."/>
            <person name="Andreopoulos B."/>
            <person name="Barry K.W."/>
            <person name="Bonito G."/>
            <person name="Buee M."/>
            <person name="Carver A."/>
            <person name="Chen C."/>
            <person name="Cichocki N."/>
            <person name="Clum A."/>
            <person name="Culley D."/>
            <person name="Crous P.W."/>
            <person name="Fauchery L."/>
            <person name="Girlanda M."/>
            <person name="Hayes R.D."/>
            <person name="Keri Z."/>
            <person name="LaButti K."/>
            <person name="Lipzen A."/>
            <person name="Lombard V."/>
            <person name="Magnuson J."/>
            <person name="Maillard F."/>
            <person name="Murat C."/>
            <person name="Nolan M."/>
            <person name="Ohm R.A."/>
            <person name="Pangilinan J."/>
            <person name="Pereira M.F."/>
            <person name="Perotto S."/>
            <person name="Peter M."/>
            <person name="Pfister S."/>
            <person name="Riley R."/>
            <person name="Sitrit Y."/>
            <person name="Stielow J.B."/>
            <person name="Szollosi G."/>
            <person name="Zifcakova L."/>
            <person name="Stursova M."/>
            <person name="Spatafora J.W."/>
            <person name="Tedersoo L."/>
            <person name="Vaario L.M."/>
            <person name="Yamada A."/>
            <person name="Yan M."/>
            <person name="Wang P."/>
            <person name="Xu J."/>
            <person name="Bruns T."/>
            <person name="Baldrian P."/>
            <person name="Vilgalys R."/>
            <person name="Dunand C."/>
            <person name="Henrissat B."/>
            <person name="Grigoriev I.V."/>
            <person name="Hibbett D."/>
            <person name="Nagy L.G."/>
            <person name="Martin F.M."/>
        </authorList>
    </citation>
    <scope>NUCLEOTIDE SEQUENCE</scope>
    <source>
        <strain evidence="1">Prilba</strain>
    </source>
</reference>
<keyword evidence="2" id="KW-1185">Reference proteome</keyword>
<proteinExistence type="predicted"/>
<name>A0A9P5N0D1_9AGAM</name>
<evidence type="ECO:0000313" key="2">
    <source>
        <dbReference type="Proteomes" id="UP000759537"/>
    </source>
</evidence>
<organism evidence="1 2">
    <name type="scientific">Russula ochroleuca</name>
    <dbReference type="NCBI Taxonomy" id="152965"/>
    <lineage>
        <taxon>Eukaryota</taxon>
        <taxon>Fungi</taxon>
        <taxon>Dikarya</taxon>
        <taxon>Basidiomycota</taxon>
        <taxon>Agaricomycotina</taxon>
        <taxon>Agaricomycetes</taxon>
        <taxon>Russulales</taxon>
        <taxon>Russulaceae</taxon>
        <taxon>Russula</taxon>
    </lineage>
</organism>
<protein>
    <recommendedName>
        <fullName evidence="3">DUF4219 domain-containing protein</fullName>
    </recommendedName>
</protein>
<evidence type="ECO:0000313" key="1">
    <source>
        <dbReference type="EMBL" id="KAF8483377.1"/>
    </source>
</evidence>
<comment type="caution">
    <text evidence="1">The sequence shown here is derived from an EMBL/GenBank/DDBJ whole genome shotgun (WGS) entry which is preliminary data.</text>
</comment>
<dbReference type="OrthoDB" id="3223501at2759"/>
<reference evidence="1" key="1">
    <citation type="submission" date="2019-10" db="EMBL/GenBank/DDBJ databases">
        <authorList>
            <consortium name="DOE Joint Genome Institute"/>
            <person name="Kuo A."/>
            <person name="Miyauchi S."/>
            <person name="Kiss E."/>
            <person name="Drula E."/>
            <person name="Kohler A."/>
            <person name="Sanchez-Garcia M."/>
            <person name="Andreopoulos B."/>
            <person name="Barry K.W."/>
            <person name="Bonito G."/>
            <person name="Buee M."/>
            <person name="Carver A."/>
            <person name="Chen C."/>
            <person name="Cichocki N."/>
            <person name="Clum A."/>
            <person name="Culley D."/>
            <person name="Crous P.W."/>
            <person name="Fauchery L."/>
            <person name="Girlanda M."/>
            <person name="Hayes R."/>
            <person name="Keri Z."/>
            <person name="LaButti K."/>
            <person name="Lipzen A."/>
            <person name="Lombard V."/>
            <person name="Magnuson J."/>
            <person name="Maillard F."/>
            <person name="Morin E."/>
            <person name="Murat C."/>
            <person name="Nolan M."/>
            <person name="Ohm R."/>
            <person name="Pangilinan J."/>
            <person name="Pereira M."/>
            <person name="Perotto S."/>
            <person name="Peter M."/>
            <person name="Riley R."/>
            <person name="Sitrit Y."/>
            <person name="Stielow B."/>
            <person name="Szollosi G."/>
            <person name="Zifcakova L."/>
            <person name="Stursova M."/>
            <person name="Spatafora J.W."/>
            <person name="Tedersoo L."/>
            <person name="Vaario L.-M."/>
            <person name="Yamada A."/>
            <person name="Yan M."/>
            <person name="Wang P."/>
            <person name="Xu J."/>
            <person name="Bruns T."/>
            <person name="Baldrian P."/>
            <person name="Vilgalys R."/>
            <person name="Henrissat B."/>
            <person name="Grigoriev I.V."/>
            <person name="Hibbett D."/>
            <person name="Nagy L.G."/>
            <person name="Martin F.M."/>
        </authorList>
    </citation>
    <scope>NUCLEOTIDE SEQUENCE</scope>
    <source>
        <strain evidence="1">Prilba</strain>
    </source>
</reference>
<dbReference type="Proteomes" id="UP000759537">
    <property type="component" value="Unassembled WGS sequence"/>
</dbReference>
<sequence length="142" mass="15602">MSSSKEPSISSISSLTSENYCSWADDMKSWLQLNGLWRLVSGLEKKPASQPGLRQTCWELVPVKWVQVHATRLSTTSGAAGIFRKLLASALYFLSASKMLMQFLVNVPTGNGAKVGSNGLGMEEQQVEAQHSLYLDSFELDD</sequence>
<accession>A0A9P5N0D1</accession>
<dbReference type="AlphaFoldDB" id="A0A9P5N0D1"/>
<gene>
    <name evidence="1" type="ORF">DFH94DRAFT_689875</name>
</gene>